<organism evidence="1 2">
    <name type="scientific">Streptomyces vastus</name>
    <dbReference type="NCBI Taxonomy" id="285451"/>
    <lineage>
        <taxon>Bacteria</taxon>
        <taxon>Bacillati</taxon>
        <taxon>Actinomycetota</taxon>
        <taxon>Actinomycetes</taxon>
        <taxon>Kitasatosporales</taxon>
        <taxon>Streptomycetaceae</taxon>
        <taxon>Streptomyces</taxon>
    </lineage>
</organism>
<dbReference type="Proteomes" id="UP001500151">
    <property type="component" value="Unassembled WGS sequence"/>
</dbReference>
<sequence length="84" mass="9315">MSEVSNGVFKAESIEMRDSWKGIDQVELVVFRGVTWQTKNVSTPSSTAYRLPPTAYRLPPTAYRLPSAEHCRTAGGVRKGTADR</sequence>
<comment type="caution">
    <text evidence="1">The sequence shown here is derived from an EMBL/GenBank/DDBJ whole genome shotgun (WGS) entry which is preliminary data.</text>
</comment>
<evidence type="ECO:0000313" key="1">
    <source>
        <dbReference type="EMBL" id="GAA2656368.1"/>
    </source>
</evidence>
<dbReference type="RefSeq" id="WP_344395280.1">
    <property type="nucleotide sequence ID" value="NZ_BAAASJ010000113.1"/>
</dbReference>
<proteinExistence type="predicted"/>
<protein>
    <submittedName>
        <fullName evidence="1">Uncharacterized protein</fullName>
    </submittedName>
</protein>
<accession>A0ABN3RN15</accession>
<gene>
    <name evidence="1" type="ORF">GCM10010307_69920</name>
</gene>
<keyword evidence="2" id="KW-1185">Reference proteome</keyword>
<reference evidence="1 2" key="1">
    <citation type="journal article" date="2019" name="Int. J. Syst. Evol. Microbiol.">
        <title>The Global Catalogue of Microorganisms (GCM) 10K type strain sequencing project: providing services to taxonomists for standard genome sequencing and annotation.</title>
        <authorList>
            <consortium name="The Broad Institute Genomics Platform"/>
            <consortium name="The Broad Institute Genome Sequencing Center for Infectious Disease"/>
            <person name="Wu L."/>
            <person name="Ma J."/>
        </authorList>
    </citation>
    <scope>NUCLEOTIDE SEQUENCE [LARGE SCALE GENOMIC DNA]</scope>
    <source>
        <strain evidence="1 2">JCM 4524</strain>
    </source>
</reference>
<dbReference type="EMBL" id="BAAASJ010000113">
    <property type="protein sequence ID" value="GAA2656368.1"/>
    <property type="molecule type" value="Genomic_DNA"/>
</dbReference>
<name>A0ABN3RN15_9ACTN</name>
<evidence type="ECO:0000313" key="2">
    <source>
        <dbReference type="Proteomes" id="UP001500151"/>
    </source>
</evidence>